<gene>
    <name evidence="2" type="ORF">EZI54_14290</name>
</gene>
<evidence type="ECO:0000259" key="1">
    <source>
        <dbReference type="Pfam" id="PF09413"/>
    </source>
</evidence>
<dbReference type="InterPro" id="IPR011322">
    <property type="entry name" value="N-reg_PII-like_a/b"/>
</dbReference>
<protein>
    <submittedName>
        <fullName evidence="2">DUF2007 domain-containing protein</fullName>
    </submittedName>
</protein>
<dbReference type="Pfam" id="PF09413">
    <property type="entry name" value="DUF2007"/>
    <property type="match status" value="1"/>
</dbReference>
<name>A0ABY1ZKX8_9GAMM</name>
<proteinExistence type="predicted"/>
<dbReference type="InterPro" id="IPR018551">
    <property type="entry name" value="DUF2007"/>
</dbReference>
<evidence type="ECO:0000313" key="3">
    <source>
        <dbReference type="Proteomes" id="UP000313645"/>
    </source>
</evidence>
<evidence type="ECO:0000313" key="2">
    <source>
        <dbReference type="EMBL" id="TBW54279.1"/>
    </source>
</evidence>
<dbReference type="Proteomes" id="UP000313645">
    <property type="component" value="Unassembled WGS sequence"/>
</dbReference>
<dbReference type="Gene3D" id="3.30.70.790">
    <property type="entry name" value="UreE, C-terminal domain"/>
    <property type="match status" value="1"/>
</dbReference>
<organism evidence="2 3">
    <name type="scientific">Marinobacter halodurans</name>
    <dbReference type="NCBI Taxonomy" id="2528979"/>
    <lineage>
        <taxon>Bacteria</taxon>
        <taxon>Pseudomonadati</taxon>
        <taxon>Pseudomonadota</taxon>
        <taxon>Gammaproteobacteria</taxon>
        <taxon>Pseudomonadales</taxon>
        <taxon>Marinobacteraceae</taxon>
        <taxon>Marinobacter</taxon>
    </lineage>
</organism>
<sequence>MSWVTVARYSLPVEAHMARARLDSEGIEAVVVDEHTIGMQWLFSDAMGGVRLQVEEAQEDRARAILEEDRSDLVDESIAPGQASRDCGEVPPLSRLVETRRRQGFFMAFLFWFIGS</sequence>
<reference evidence="2 3" key="1">
    <citation type="submission" date="2019-02" db="EMBL/GenBank/DDBJ databases">
        <title>Marinobacter halodurans sp. nov., a marine bacterium isolated from sea tidal flat.</title>
        <authorList>
            <person name="Yoo Y."/>
            <person name="Lee D.W."/>
            <person name="Kim B.S."/>
            <person name="Kim J.-J."/>
        </authorList>
    </citation>
    <scope>NUCLEOTIDE SEQUENCE [LARGE SCALE GENOMIC DNA]</scope>
    <source>
        <strain evidence="2 3">YJ-S3-2</strain>
    </source>
</reference>
<feature type="domain" description="DUF2007" evidence="1">
    <location>
        <begin position="3"/>
        <end position="68"/>
    </location>
</feature>
<comment type="caution">
    <text evidence="2">The sequence shown here is derived from an EMBL/GenBank/DDBJ whole genome shotgun (WGS) entry which is preliminary data.</text>
</comment>
<accession>A0ABY1ZKX8</accession>
<dbReference type="SUPFAM" id="SSF54913">
    <property type="entry name" value="GlnB-like"/>
    <property type="match status" value="1"/>
</dbReference>
<dbReference type="RefSeq" id="WP_131482562.1">
    <property type="nucleotide sequence ID" value="NZ_SJDL01000023.1"/>
</dbReference>
<dbReference type="EMBL" id="SJDL01000023">
    <property type="protein sequence ID" value="TBW54279.1"/>
    <property type="molecule type" value="Genomic_DNA"/>
</dbReference>
<keyword evidence="3" id="KW-1185">Reference proteome</keyword>